<organism evidence="13 14">
    <name type="scientific">Aetokthonos hydrillicola Thurmond2011</name>
    <dbReference type="NCBI Taxonomy" id="2712845"/>
    <lineage>
        <taxon>Bacteria</taxon>
        <taxon>Bacillati</taxon>
        <taxon>Cyanobacteriota</taxon>
        <taxon>Cyanophyceae</taxon>
        <taxon>Nostocales</taxon>
        <taxon>Hapalosiphonaceae</taxon>
        <taxon>Aetokthonos</taxon>
    </lineage>
</organism>
<gene>
    <name evidence="13" type="primary">asnB</name>
    <name evidence="13" type="ORF">G7B40_000955</name>
</gene>
<keyword evidence="13" id="KW-0436">Ligase</keyword>
<dbReference type="InterPro" id="IPR014729">
    <property type="entry name" value="Rossmann-like_a/b/a_fold"/>
</dbReference>
<evidence type="ECO:0000256" key="1">
    <source>
        <dbReference type="ARBA" id="ARBA00005187"/>
    </source>
</evidence>
<dbReference type="GO" id="GO:0005524">
    <property type="term" value="F:ATP binding"/>
    <property type="evidence" value="ECO:0007669"/>
    <property type="project" value="UniProtKB-KW"/>
</dbReference>
<dbReference type="Pfam" id="PF00733">
    <property type="entry name" value="Asn_synthase"/>
    <property type="match status" value="1"/>
</dbReference>
<dbReference type="Pfam" id="PF13537">
    <property type="entry name" value="GATase_7"/>
    <property type="match status" value="1"/>
</dbReference>
<protein>
    <recommendedName>
        <fullName evidence="3">asparagine synthase (glutamine-hydrolyzing)</fullName>
        <ecNumber evidence="3">6.3.5.4</ecNumber>
    </recommendedName>
</protein>
<evidence type="ECO:0000256" key="5">
    <source>
        <dbReference type="ARBA" id="ARBA00022840"/>
    </source>
</evidence>
<feature type="binding site" evidence="10">
    <location>
        <position position="100"/>
    </location>
    <ligand>
        <name>L-glutamine</name>
        <dbReference type="ChEBI" id="CHEBI:58359"/>
    </ligand>
</feature>
<dbReference type="Gene3D" id="3.40.50.620">
    <property type="entry name" value="HUPs"/>
    <property type="match status" value="1"/>
</dbReference>
<dbReference type="PANTHER" id="PTHR43284">
    <property type="entry name" value="ASPARAGINE SYNTHETASE (GLUTAMINE-HYDROLYZING)"/>
    <property type="match status" value="1"/>
</dbReference>
<comment type="caution">
    <text evidence="13">The sequence shown here is derived from an EMBL/GenBank/DDBJ whole genome shotgun (WGS) entry which is preliminary data.</text>
</comment>
<comment type="pathway">
    <text evidence="1">Amino-acid biosynthesis; L-asparagine biosynthesis; L-asparagine from L-aspartate (L-Gln route): step 1/1.</text>
</comment>
<dbReference type="EC" id="6.3.5.4" evidence="3"/>
<keyword evidence="5 10" id="KW-0067">ATP-binding</keyword>
<dbReference type="InterPro" id="IPR006426">
    <property type="entry name" value="Asn_synth_AEB"/>
</dbReference>
<evidence type="ECO:0000256" key="2">
    <source>
        <dbReference type="ARBA" id="ARBA00005752"/>
    </source>
</evidence>
<proteinExistence type="inferred from homology"/>
<keyword evidence="9" id="KW-0028">Amino-acid biosynthesis</keyword>
<reference evidence="14" key="1">
    <citation type="journal article" date="2021" name="Science">
        <title>Hunting the eagle killer: A cyanobacterial neurotoxin causes vacuolar myelinopathy.</title>
        <authorList>
            <person name="Breinlinger S."/>
            <person name="Phillips T.J."/>
            <person name="Haram B.N."/>
            <person name="Mares J."/>
            <person name="Martinez Yerena J.A."/>
            <person name="Hrouzek P."/>
            <person name="Sobotka R."/>
            <person name="Henderson W.M."/>
            <person name="Schmieder P."/>
            <person name="Williams S.M."/>
            <person name="Lauderdale J.D."/>
            <person name="Wilde H.D."/>
            <person name="Gerrin W."/>
            <person name="Kust A."/>
            <person name="Washington J.W."/>
            <person name="Wagner C."/>
            <person name="Geier B."/>
            <person name="Liebeke M."/>
            <person name="Enke H."/>
            <person name="Niedermeyer T.H.J."/>
            <person name="Wilde S.B."/>
        </authorList>
    </citation>
    <scope>NUCLEOTIDE SEQUENCE [LARGE SCALE GENOMIC DNA]</scope>
    <source>
        <strain evidence="14">Thurmond2011</strain>
    </source>
</reference>
<dbReference type="CDD" id="cd00712">
    <property type="entry name" value="AsnB"/>
    <property type="match status" value="1"/>
</dbReference>
<dbReference type="RefSeq" id="WP_208341006.1">
    <property type="nucleotide sequence ID" value="NZ_CAWQFN010000771.1"/>
</dbReference>
<evidence type="ECO:0000256" key="10">
    <source>
        <dbReference type="PIRSR" id="PIRSR001589-2"/>
    </source>
</evidence>
<dbReference type="GO" id="GO:0005829">
    <property type="term" value="C:cytosol"/>
    <property type="evidence" value="ECO:0007669"/>
    <property type="project" value="TreeGrafter"/>
</dbReference>
<feature type="binding site" evidence="10">
    <location>
        <position position="290"/>
    </location>
    <ligand>
        <name>ATP</name>
        <dbReference type="ChEBI" id="CHEBI:30616"/>
    </ligand>
</feature>
<name>A0AAP5I3K5_9CYAN</name>
<dbReference type="CDD" id="cd01991">
    <property type="entry name" value="Asn_synthase_B_C"/>
    <property type="match status" value="1"/>
</dbReference>
<dbReference type="PANTHER" id="PTHR43284:SF1">
    <property type="entry name" value="ASPARAGINE SYNTHETASE"/>
    <property type="match status" value="1"/>
</dbReference>
<evidence type="ECO:0000256" key="6">
    <source>
        <dbReference type="ARBA" id="ARBA00022888"/>
    </source>
</evidence>
<keyword evidence="14" id="KW-1185">Reference proteome</keyword>
<evidence type="ECO:0000313" key="14">
    <source>
        <dbReference type="Proteomes" id="UP000667802"/>
    </source>
</evidence>
<accession>A0AAP5I3K5</accession>
<dbReference type="PIRSF" id="PIRSF001589">
    <property type="entry name" value="Asn_synthetase_glu-h"/>
    <property type="match status" value="1"/>
</dbReference>
<dbReference type="GO" id="GO:0006529">
    <property type="term" value="P:asparagine biosynthetic process"/>
    <property type="evidence" value="ECO:0007669"/>
    <property type="project" value="UniProtKB-KW"/>
</dbReference>
<dbReference type="InterPro" id="IPR051786">
    <property type="entry name" value="ASN_synthetase/amidase"/>
</dbReference>
<dbReference type="Gene3D" id="3.60.20.10">
    <property type="entry name" value="Glutamine Phosphoribosylpyrophosphate, subunit 1, domain 1"/>
    <property type="match status" value="1"/>
</dbReference>
<evidence type="ECO:0000256" key="3">
    <source>
        <dbReference type="ARBA" id="ARBA00012737"/>
    </source>
</evidence>
<dbReference type="SUPFAM" id="SSF52402">
    <property type="entry name" value="Adenine nucleotide alpha hydrolases-like"/>
    <property type="match status" value="1"/>
</dbReference>
<comment type="similarity">
    <text evidence="2">Belongs to the asparagine synthetase family.</text>
</comment>
<dbReference type="InterPro" id="IPR029055">
    <property type="entry name" value="Ntn_hydrolases_N"/>
</dbReference>
<keyword evidence="7 9" id="KW-0315">Glutamine amidotransferase</keyword>
<feature type="site" description="Important for beta-aspartyl-AMP intermediate formation" evidence="11">
    <location>
        <position position="366"/>
    </location>
</feature>
<evidence type="ECO:0000313" key="13">
    <source>
        <dbReference type="EMBL" id="MDR9893154.1"/>
    </source>
</evidence>
<dbReference type="InterPro" id="IPR001962">
    <property type="entry name" value="Asn_synthase"/>
</dbReference>
<evidence type="ECO:0000256" key="11">
    <source>
        <dbReference type="PIRSR" id="PIRSR001589-3"/>
    </source>
</evidence>
<dbReference type="EMBL" id="JAALHA020000001">
    <property type="protein sequence ID" value="MDR9893154.1"/>
    <property type="molecule type" value="Genomic_DNA"/>
</dbReference>
<evidence type="ECO:0000256" key="8">
    <source>
        <dbReference type="ARBA" id="ARBA00048741"/>
    </source>
</evidence>
<feature type="active site" description="For GATase activity" evidence="9">
    <location>
        <position position="2"/>
    </location>
</feature>
<evidence type="ECO:0000256" key="9">
    <source>
        <dbReference type="PIRSR" id="PIRSR001589-1"/>
    </source>
</evidence>
<keyword evidence="4 10" id="KW-0547">Nucleotide-binding</keyword>
<evidence type="ECO:0000259" key="12">
    <source>
        <dbReference type="PROSITE" id="PS51278"/>
    </source>
</evidence>
<dbReference type="Proteomes" id="UP000667802">
    <property type="component" value="Unassembled WGS sequence"/>
</dbReference>
<comment type="catalytic activity">
    <reaction evidence="8">
        <text>L-aspartate + L-glutamine + ATP + H2O = L-asparagine + L-glutamate + AMP + diphosphate + H(+)</text>
        <dbReference type="Rhea" id="RHEA:12228"/>
        <dbReference type="ChEBI" id="CHEBI:15377"/>
        <dbReference type="ChEBI" id="CHEBI:15378"/>
        <dbReference type="ChEBI" id="CHEBI:29985"/>
        <dbReference type="ChEBI" id="CHEBI:29991"/>
        <dbReference type="ChEBI" id="CHEBI:30616"/>
        <dbReference type="ChEBI" id="CHEBI:33019"/>
        <dbReference type="ChEBI" id="CHEBI:58048"/>
        <dbReference type="ChEBI" id="CHEBI:58359"/>
        <dbReference type="ChEBI" id="CHEBI:456215"/>
        <dbReference type="EC" id="6.3.5.4"/>
    </reaction>
</comment>
<dbReference type="NCBIfam" id="TIGR01536">
    <property type="entry name" value="asn_synth_AEB"/>
    <property type="match status" value="1"/>
</dbReference>
<feature type="domain" description="Glutamine amidotransferase type-2" evidence="12">
    <location>
        <begin position="2"/>
        <end position="211"/>
    </location>
</feature>
<dbReference type="InterPro" id="IPR017932">
    <property type="entry name" value="GATase_2_dom"/>
</dbReference>
<dbReference type="InterPro" id="IPR033738">
    <property type="entry name" value="AsnB_N"/>
</dbReference>
<dbReference type="PROSITE" id="PS51278">
    <property type="entry name" value="GATASE_TYPE_2"/>
    <property type="match status" value="1"/>
</dbReference>
<evidence type="ECO:0000256" key="7">
    <source>
        <dbReference type="ARBA" id="ARBA00022962"/>
    </source>
</evidence>
<dbReference type="AlphaFoldDB" id="A0AAP5I3K5"/>
<keyword evidence="6 9" id="KW-0061">Asparagine biosynthesis</keyword>
<sequence length="643" mass="73195">MCGIVGLFSKHKPISESSLRRGMDCLKHRGPDGQNFWISGDQRVALGHTRLSIIDLENGEQPITNRDETLRIVVNGEFYDFERVQRDLKRWGNEFKTNSDSEIALHLYNEFGTQCLHHLRGEFAFIIWDERHDLLFAARDRFGIKPLYYTTYGDVLYLASEVKALFKAGVEACWDHESFWQFEHGLLAPGRTFFANVHQLPPGYFLLASRYGMQLHRYWDFNYPLIHDSLPQYTEDDYIEQLRHTLDEAIQLRLKADVPVSFYLSGGLDSSTVLAMAARHSPSPVTAFTIAFDHEGYNEEPLAREMAAHTGANLQTVPIVHSDLAEHFADSIWHCEMLCINGNTAAKYLLSRAVRDAGYKVLLTGEGSDEIFGGYAHFRQDMLLYNQQGQDEQTVKLLLEKLTLSNKASVGLLLAKNNSSQALSSIQPLLGFVPSWIQASAESYLTALPLYSSEFIAQFSHKDAYRLFFNQIDVEGQLKGREPVHQSLYLWSKTILPNYLLRLLGDGVEMAHSIEGRLPFLDHKVVELVCKMPASLKIRGLTEKYVLREAAKPLITDTMYNRQKHPFLAPPSTLKRKEPLQQLVQDTLRSSGMSCLPFYNHAAVIRLLDELPTMSESQLTSIETILMKILSAYILQERFGLVH</sequence>
<evidence type="ECO:0000256" key="4">
    <source>
        <dbReference type="ARBA" id="ARBA00022741"/>
    </source>
</evidence>
<dbReference type="GO" id="GO:0004066">
    <property type="term" value="F:asparagine synthase (glutamine-hydrolyzing) activity"/>
    <property type="evidence" value="ECO:0007669"/>
    <property type="project" value="UniProtKB-EC"/>
</dbReference>
<dbReference type="SUPFAM" id="SSF56235">
    <property type="entry name" value="N-terminal nucleophile aminohydrolases (Ntn hydrolases)"/>
    <property type="match status" value="1"/>
</dbReference>